<dbReference type="SUPFAM" id="SSF55811">
    <property type="entry name" value="Nudix"/>
    <property type="match status" value="1"/>
</dbReference>
<reference evidence="6" key="1">
    <citation type="submission" date="2017-09" db="EMBL/GenBank/DDBJ databases">
        <title>Depth-based differentiation of microbial function through sediment-hosted aquifers and enrichment of novel symbionts in the deep terrestrial subsurface.</title>
        <authorList>
            <person name="Probst A.J."/>
            <person name="Ladd B."/>
            <person name="Jarett J.K."/>
            <person name="Geller-Mcgrath D.E."/>
            <person name="Sieber C.M.K."/>
            <person name="Emerson J.B."/>
            <person name="Anantharaman K."/>
            <person name="Thomas B.C."/>
            <person name="Malmstrom R."/>
            <person name="Stieglmeier M."/>
            <person name="Klingl A."/>
            <person name="Woyke T."/>
            <person name="Ryan C.M."/>
            <person name="Banfield J.F."/>
        </authorList>
    </citation>
    <scope>NUCLEOTIDE SEQUENCE [LARGE SCALE GENOMIC DNA]</scope>
</reference>
<evidence type="ECO:0000313" key="5">
    <source>
        <dbReference type="EMBL" id="PJE67120.1"/>
    </source>
</evidence>
<dbReference type="GO" id="GO:0016787">
    <property type="term" value="F:hydrolase activity"/>
    <property type="evidence" value="ECO:0007669"/>
    <property type="project" value="UniProtKB-KW"/>
</dbReference>
<dbReference type="PRINTS" id="PR00502">
    <property type="entry name" value="NUDIXFAMILY"/>
</dbReference>
<evidence type="ECO:0000256" key="1">
    <source>
        <dbReference type="ARBA" id="ARBA00001946"/>
    </source>
</evidence>
<dbReference type="InterPro" id="IPR000086">
    <property type="entry name" value="NUDIX_hydrolase_dom"/>
</dbReference>
<sequence>MNIRIKRIVKYFISNLYPFVKPLVCFFSSTRYGVKVLVFCDNKLLLIKNTYTNGWSLPGGGVKKNELLKDAAIREVYEEVGIKINNLKEHGSFILSDKGSGKIAVFSCTVKSTQFKIDGLEVEEAKWINIGEVSRL</sequence>
<keyword evidence="2 3" id="KW-0378">Hydrolase</keyword>
<protein>
    <recommendedName>
        <fullName evidence="4">Nudix hydrolase domain-containing protein</fullName>
    </recommendedName>
</protein>
<dbReference type="PROSITE" id="PS00893">
    <property type="entry name" value="NUDIX_BOX"/>
    <property type="match status" value="1"/>
</dbReference>
<dbReference type="PANTHER" id="PTHR43046">
    <property type="entry name" value="GDP-MANNOSE MANNOSYL HYDROLASE"/>
    <property type="match status" value="1"/>
</dbReference>
<evidence type="ECO:0000259" key="4">
    <source>
        <dbReference type="PROSITE" id="PS51462"/>
    </source>
</evidence>
<feature type="domain" description="Nudix hydrolase" evidence="4">
    <location>
        <begin position="29"/>
        <end position="136"/>
    </location>
</feature>
<dbReference type="CDD" id="cd02883">
    <property type="entry name" value="NUDIX_Hydrolase"/>
    <property type="match status" value="1"/>
</dbReference>
<feature type="non-terminal residue" evidence="5">
    <location>
        <position position="136"/>
    </location>
</feature>
<comment type="cofactor">
    <cofactor evidence="1">
        <name>Mg(2+)</name>
        <dbReference type="ChEBI" id="CHEBI:18420"/>
    </cofactor>
</comment>
<dbReference type="PROSITE" id="PS51462">
    <property type="entry name" value="NUDIX"/>
    <property type="match status" value="1"/>
</dbReference>
<dbReference type="Pfam" id="PF00293">
    <property type="entry name" value="NUDIX"/>
    <property type="match status" value="1"/>
</dbReference>
<name>A0A2M8L2G5_9BACT</name>
<dbReference type="Gene3D" id="3.90.79.10">
    <property type="entry name" value="Nucleoside Triphosphate Pyrophosphohydrolase"/>
    <property type="match status" value="1"/>
</dbReference>
<comment type="caution">
    <text evidence="5">The sequence shown here is derived from an EMBL/GenBank/DDBJ whole genome shotgun (WGS) entry which is preliminary data.</text>
</comment>
<dbReference type="AlphaFoldDB" id="A0A2M8L2G5"/>
<evidence type="ECO:0000256" key="3">
    <source>
        <dbReference type="RuleBase" id="RU003476"/>
    </source>
</evidence>
<gene>
    <name evidence="5" type="ORF">COU93_00485</name>
</gene>
<evidence type="ECO:0000313" key="6">
    <source>
        <dbReference type="Proteomes" id="UP000229766"/>
    </source>
</evidence>
<dbReference type="InterPro" id="IPR020084">
    <property type="entry name" value="NUDIX_hydrolase_CS"/>
</dbReference>
<dbReference type="EMBL" id="PFEI01000027">
    <property type="protein sequence ID" value="PJE67120.1"/>
    <property type="molecule type" value="Genomic_DNA"/>
</dbReference>
<accession>A0A2M8L2G5</accession>
<dbReference type="InterPro" id="IPR015797">
    <property type="entry name" value="NUDIX_hydrolase-like_dom_sf"/>
</dbReference>
<organism evidence="5 6">
    <name type="scientific">Candidatus Shapirobacteria bacterium CG10_big_fil_rev_8_21_14_0_10_36_6</name>
    <dbReference type="NCBI Taxonomy" id="1974886"/>
    <lineage>
        <taxon>Bacteria</taxon>
        <taxon>Candidatus Shapironibacteriota</taxon>
    </lineage>
</organism>
<proteinExistence type="inferred from homology"/>
<dbReference type="InterPro" id="IPR020476">
    <property type="entry name" value="Nudix_hydrolase"/>
</dbReference>
<dbReference type="PANTHER" id="PTHR43046:SF14">
    <property type="entry name" value="MUTT_NUDIX FAMILY PROTEIN"/>
    <property type="match status" value="1"/>
</dbReference>
<comment type="similarity">
    <text evidence="3">Belongs to the Nudix hydrolase family.</text>
</comment>
<evidence type="ECO:0000256" key="2">
    <source>
        <dbReference type="ARBA" id="ARBA00022801"/>
    </source>
</evidence>
<dbReference type="Proteomes" id="UP000229766">
    <property type="component" value="Unassembled WGS sequence"/>
</dbReference>